<comment type="similarity">
    <text evidence="1">Belongs to the PheA/TfdB FAD monooxygenase family.</text>
</comment>
<sequence>MTTAKFPVAVERAYDVVIIGGGPVGLLLAYQLARFGVSVCVLEQHNKETQDAYGRAIAFFPRTLELLDQLGVIEPMLQVGFACRNSVTYKDGKEVIPGRVWTFMENIKNTAYDFTLVMRQMFTESIFREKLQSLGAVYRQGAECIDFNCDEARGPEGYPITSTFNDKTTQTTFQLKSKYLVGADGGRSFVRRRSGIPFEGDTSEDKWIRIDGIVETDMPITRAYGAIESKTHGNVLWAPLDHGATRIGYAYSEAIAAKYPDGVTQEVAIQEAVESMKPFKVEFKEVHWWTAYTIGQRIAKTFSTRDRIFLCGDAAHTHSSGAAQGLNTGIHDAVNLGWKLAMRIQGVARQEVLQTYEAERTSAVRKLIDYDKDIALLMSNKWPTWYKGDPCADPHVVLGEIFEKAASFNTGLGISYSENILNQVLSHKNVCSLAPGSRPPDVELKMPGTNQSLRLQKITPNQAIFWVLVFTGSNNSRIRDQITSLEQYLRTAPKLIYCKSIRWLTIITGTGSSPYEALGRTPLGDAYFSSDNVTHDRLGIDSKNGAVVVLRPDGLVGASGHIRGDWIYKYFSGISCIDE</sequence>
<dbReference type="InterPro" id="IPR050641">
    <property type="entry name" value="RIFMO-like"/>
</dbReference>
<protein>
    <submittedName>
        <fullName evidence="7">FAD binding domain-containing protein</fullName>
    </submittedName>
</protein>
<evidence type="ECO:0000256" key="3">
    <source>
        <dbReference type="ARBA" id="ARBA00022827"/>
    </source>
</evidence>
<dbReference type="Pfam" id="PF01494">
    <property type="entry name" value="FAD_binding_3"/>
    <property type="match status" value="1"/>
</dbReference>
<gene>
    <name evidence="7" type="ORF">BJY01DRAFT_263608</name>
</gene>
<accession>A0ABR4K2S6</accession>
<organism evidence="7 8">
    <name type="scientific">Aspergillus pseudoustus</name>
    <dbReference type="NCBI Taxonomy" id="1810923"/>
    <lineage>
        <taxon>Eukaryota</taxon>
        <taxon>Fungi</taxon>
        <taxon>Dikarya</taxon>
        <taxon>Ascomycota</taxon>
        <taxon>Pezizomycotina</taxon>
        <taxon>Eurotiomycetes</taxon>
        <taxon>Eurotiomycetidae</taxon>
        <taxon>Eurotiales</taxon>
        <taxon>Aspergillaceae</taxon>
        <taxon>Aspergillus</taxon>
        <taxon>Aspergillus subgen. Nidulantes</taxon>
    </lineage>
</organism>
<dbReference type="InterPro" id="IPR002938">
    <property type="entry name" value="FAD-bd"/>
</dbReference>
<keyword evidence="3" id="KW-0274">FAD</keyword>
<dbReference type="EMBL" id="JBFXLU010000071">
    <property type="protein sequence ID" value="KAL2845473.1"/>
    <property type="molecule type" value="Genomic_DNA"/>
</dbReference>
<comment type="caution">
    <text evidence="7">The sequence shown here is derived from an EMBL/GenBank/DDBJ whole genome shotgun (WGS) entry which is preliminary data.</text>
</comment>
<evidence type="ECO:0000256" key="4">
    <source>
        <dbReference type="ARBA" id="ARBA00023002"/>
    </source>
</evidence>
<dbReference type="InterPro" id="IPR038220">
    <property type="entry name" value="PHOX_C_sf"/>
</dbReference>
<dbReference type="Gene3D" id="3.50.50.60">
    <property type="entry name" value="FAD/NAD(P)-binding domain"/>
    <property type="match status" value="1"/>
</dbReference>
<dbReference type="InterPro" id="IPR036249">
    <property type="entry name" value="Thioredoxin-like_sf"/>
</dbReference>
<dbReference type="Proteomes" id="UP001610446">
    <property type="component" value="Unassembled WGS sequence"/>
</dbReference>
<evidence type="ECO:0000256" key="2">
    <source>
        <dbReference type="ARBA" id="ARBA00022630"/>
    </source>
</evidence>
<dbReference type="PRINTS" id="PR00420">
    <property type="entry name" value="RNGMNOXGNASE"/>
</dbReference>
<evidence type="ECO:0000313" key="7">
    <source>
        <dbReference type="EMBL" id="KAL2845473.1"/>
    </source>
</evidence>
<reference evidence="7 8" key="1">
    <citation type="submission" date="2024-07" db="EMBL/GenBank/DDBJ databases">
        <title>Section-level genome sequencing and comparative genomics of Aspergillus sections Usti and Cavernicolus.</title>
        <authorList>
            <consortium name="Lawrence Berkeley National Laboratory"/>
            <person name="Nybo J.L."/>
            <person name="Vesth T.C."/>
            <person name="Theobald S."/>
            <person name="Frisvad J.C."/>
            <person name="Larsen T.O."/>
            <person name="Kjaerboelling I."/>
            <person name="Rothschild-Mancinelli K."/>
            <person name="Lyhne E.K."/>
            <person name="Kogle M.E."/>
            <person name="Barry K."/>
            <person name="Clum A."/>
            <person name="Na H."/>
            <person name="Ledsgaard L."/>
            <person name="Lin J."/>
            <person name="Lipzen A."/>
            <person name="Kuo A."/>
            <person name="Riley R."/>
            <person name="Mondo S."/>
            <person name="Labutti K."/>
            <person name="Haridas S."/>
            <person name="Pangalinan J."/>
            <person name="Salamov A.A."/>
            <person name="Simmons B.A."/>
            <person name="Magnuson J.K."/>
            <person name="Chen J."/>
            <person name="Drula E."/>
            <person name="Henrissat B."/>
            <person name="Wiebenga A."/>
            <person name="Lubbers R.J."/>
            <person name="Gomes A.C."/>
            <person name="Makela M.R."/>
            <person name="Stajich J."/>
            <person name="Grigoriev I.V."/>
            <person name="Mortensen U.H."/>
            <person name="De Vries R.P."/>
            <person name="Baker S.E."/>
            <person name="Andersen M.R."/>
        </authorList>
    </citation>
    <scope>NUCLEOTIDE SEQUENCE [LARGE SCALE GENOMIC DNA]</scope>
    <source>
        <strain evidence="7 8">CBS 123904</strain>
    </source>
</reference>
<dbReference type="InterPro" id="IPR012941">
    <property type="entry name" value="Phe_hydrox_C_dim_dom"/>
</dbReference>
<dbReference type="InterPro" id="IPR036188">
    <property type="entry name" value="FAD/NAD-bd_sf"/>
</dbReference>
<evidence type="ECO:0000259" key="6">
    <source>
        <dbReference type="Pfam" id="PF07976"/>
    </source>
</evidence>
<evidence type="ECO:0000259" key="5">
    <source>
        <dbReference type="Pfam" id="PF01494"/>
    </source>
</evidence>
<keyword evidence="8" id="KW-1185">Reference proteome</keyword>
<dbReference type="SUPFAM" id="SSF51905">
    <property type="entry name" value="FAD/NAD(P)-binding domain"/>
    <property type="match status" value="1"/>
</dbReference>
<evidence type="ECO:0000313" key="8">
    <source>
        <dbReference type="Proteomes" id="UP001610446"/>
    </source>
</evidence>
<dbReference type="PANTHER" id="PTHR43004">
    <property type="entry name" value="TRK SYSTEM POTASSIUM UPTAKE PROTEIN"/>
    <property type="match status" value="1"/>
</dbReference>
<name>A0ABR4K2S6_9EURO</name>
<dbReference type="SUPFAM" id="SSF52833">
    <property type="entry name" value="Thioredoxin-like"/>
    <property type="match status" value="1"/>
</dbReference>
<dbReference type="Gene3D" id="3.30.9.10">
    <property type="entry name" value="D-Amino Acid Oxidase, subunit A, domain 2"/>
    <property type="match status" value="1"/>
</dbReference>
<keyword evidence="2" id="KW-0285">Flavoprotein</keyword>
<evidence type="ECO:0000256" key="1">
    <source>
        <dbReference type="ARBA" id="ARBA00007801"/>
    </source>
</evidence>
<dbReference type="PANTHER" id="PTHR43004:SF5">
    <property type="entry name" value="FAD-BINDING DOMAIN-CONTAINING PROTEIN"/>
    <property type="match status" value="1"/>
</dbReference>
<dbReference type="SUPFAM" id="SSF54373">
    <property type="entry name" value="FAD-linked reductases, C-terminal domain"/>
    <property type="match status" value="1"/>
</dbReference>
<keyword evidence="4" id="KW-0560">Oxidoreductase</keyword>
<dbReference type="Pfam" id="PF07976">
    <property type="entry name" value="Phe_hydrox_dim"/>
    <property type="match status" value="1"/>
</dbReference>
<dbReference type="Gene3D" id="3.40.30.20">
    <property type="match status" value="1"/>
</dbReference>
<proteinExistence type="inferred from homology"/>
<feature type="domain" description="FAD-binding" evidence="5">
    <location>
        <begin position="14"/>
        <end position="369"/>
    </location>
</feature>
<feature type="domain" description="Phenol hydroxylase-like C-terminal dimerisation" evidence="6">
    <location>
        <begin position="532"/>
        <end position="574"/>
    </location>
</feature>